<dbReference type="EMBL" id="JAPWDV010000001">
    <property type="protein sequence ID" value="KAJ6222730.1"/>
    <property type="molecule type" value="Genomic_DNA"/>
</dbReference>
<dbReference type="Pfam" id="PF05761">
    <property type="entry name" value="5_nucleotid"/>
    <property type="match status" value="1"/>
</dbReference>
<dbReference type="InterPro" id="IPR008380">
    <property type="entry name" value="HAD-SF_hydro_IG_5-nucl"/>
</dbReference>
<dbReference type="GO" id="GO:0008253">
    <property type="term" value="F:5'-nucleotidase activity"/>
    <property type="evidence" value="ECO:0007669"/>
    <property type="project" value="TreeGrafter"/>
</dbReference>
<accession>A0A9Q0RQK5</accession>
<protein>
    <recommendedName>
        <fullName evidence="5">CS domain-containing protein</fullName>
    </recommendedName>
</protein>
<evidence type="ECO:0000259" key="5">
    <source>
        <dbReference type="PROSITE" id="PS51203"/>
    </source>
</evidence>
<dbReference type="InterPro" id="IPR007052">
    <property type="entry name" value="CS_dom"/>
</dbReference>
<dbReference type="InterPro" id="IPR023214">
    <property type="entry name" value="HAD_sf"/>
</dbReference>
<feature type="domain" description="CS" evidence="5">
    <location>
        <begin position="160"/>
        <end position="260"/>
    </location>
</feature>
<sequence>MLEQSPGNFGNARVPYDWYQNSTHVIITVRIANLKENDVKVTIINDALDVMCQLLDGRQFRMHFNLHRTVVVPDSNWAVDTSKLVINLRKSDRKRWHSLETYPDKSGQQTKPKSFVGIVNLRDAKNELNSLLSAAEFESIENNNMAITITQSRNNTSSESISLDYNWYQTDNYINLVIHVPNIKLPDNRNFLFYEDDINIILTDNALNWICNFPSGVTNVNFKLFREINSGESRYEISPCRTKIEIKLRKLDEKYWPSFVISDGEENGESQLVLKENDTSEVIAQEITPDEDGNIPEQIIETVPVSEIPFEQPEEDLPATTIDKTTSSNETERQYYHARNTSFPNLYQIKWIHNCQPSLSTPFRPEKREQNFFTKTEILEIYKSKFKATYNGGEVDTQGVFANNELDMSEIDIFGFDYDYTLACYKESLHYLIYNLGRDVLINKYQYPRELENFDYIPDFAIRGLHYDVENGYLMKIDTFHQIQMGSVYRGLTPVPDEEIQRVYKGSYVPRHYIRSRDEDNIRMKQLNDLFSVPEMCLLSNTTEFFIQNSIPFYPEILYHDVTSAIGSIHPVIHKKLDEKTIGQYLEKNEMLSIFLKHLKDNGKKMFVITNSPFQFVDNGMKHMIGDDWQSFFDIVVVQARKPKFFTQQSRPFRKYNVGSDRMAWTRVSKLEKGEIYMEGTVFELLKMTGWHGSQVIYFGDQIFSDLADITLNFGWRTGAIIAELEKEVETLNSSEFREAVSALQALQQLVDEGQENNLDKSVLNQLIQQRDALRLTSNKFNIESAIIWALLR</sequence>
<evidence type="ECO:0000313" key="6">
    <source>
        <dbReference type="EMBL" id="KAJ6222730.1"/>
    </source>
</evidence>
<evidence type="ECO:0000256" key="2">
    <source>
        <dbReference type="ARBA" id="ARBA00022723"/>
    </source>
</evidence>
<dbReference type="InterPro" id="IPR008978">
    <property type="entry name" value="HSP20-like_chaperone"/>
</dbReference>
<dbReference type="Gene3D" id="3.40.50.1000">
    <property type="entry name" value="HAD superfamily/HAD-like"/>
    <property type="match status" value="1"/>
</dbReference>
<evidence type="ECO:0000256" key="4">
    <source>
        <dbReference type="ARBA" id="ARBA00022842"/>
    </source>
</evidence>
<dbReference type="NCBIfam" id="TIGR02244">
    <property type="entry name" value="HAD-IG-Ncltidse"/>
    <property type="match status" value="1"/>
</dbReference>
<dbReference type="PROSITE" id="PS51203">
    <property type="entry name" value="CS"/>
    <property type="match status" value="2"/>
</dbReference>
<keyword evidence="3" id="KW-0378">Hydrolase</keyword>
<comment type="caution">
    <text evidence="6">The sequence shown here is derived from an EMBL/GenBank/DDBJ whole genome shotgun (WGS) entry which is preliminary data.</text>
</comment>
<dbReference type="SUPFAM" id="SSF49764">
    <property type="entry name" value="HSP20-like chaperones"/>
    <property type="match status" value="2"/>
</dbReference>
<dbReference type="InterPro" id="IPR036412">
    <property type="entry name" value="HAD-like_sf"/>
</dbReference>
<dbReference type="GO" id="GO:0046872">
    <property type="term" value="F:metal ion binding"/>
    <property type="evidence" value="ECO:0007669"/>
    <property type="project" value="UniProtKB-KW"/>
</dbReference>
<dbReference type="PANTHER" id="PTHR12103">
    <property type="entry name" value="5'-NUCLEOTIDASE DOMAIN-CONTAINING"/>
    <property type="match status" value="1"/>
</dbReference>
<evidence type="ECO:0000256" key="3">
    <source>
        <dbReference type="ARBA" id="ARBA00022801"/>
    </source>
</evidence>
<dbReference type="Gene3D" id="2.60.40.790">
    <property type="match status" value="2"/>
</dbReference>
<feature type="domain" description="CS" evidence="5">
    <location>
        <begin position="11"/>
        <end position="100"/>
    </location>
</feature>
<dbReference type="Pfam" id="PF04969">
    <property type="entry name" value="CS"/>
    <property type="match status" value="2"/>
</dbReference>
<reference evidence="6" key="1">
    <citation type="submission" date="2022-12" db="EMBL/GenBank/DDBJ databases">
        <title>Genome assemblies of Blomia tropicalis.</title>
        <authorList>
            <person name="Cui Y."/>
        </authorList>
    </citation>
    <scope>NUCLEOTIDE SEQUENCE</scope>
    <source>
        <tissue evidence="6">Adult mites</tissue>
    </source>
</reference>
<proteinExistence type="inferred from homology"/>
<dbReference type="PANTHER" id="PTHR12103:SF12">
    <property type="entry name" value="FI20020P1"/>
    <property type="match status" value="1"/>
</dbReference>
<keyword evidence="7" id="KW-1185">Reference proteome</keyword>
<dbReference type="SUPFAM" id="SSF56784">
    <property type="entry name" value="HAD-like"/>
    <property type="match status" value="1"/>
</dbReference>
<organism evidence="6 7">
    <name type="scientific">Blomia tropicalis</name>
    <name type="common">Mite</name>
    <dbReference type="NCBI Taxonomy" id="40697"/>
    <lineage>
        <taxon>Eukaryota</taxon>
        <taxon>Metazoa</taxon>
        <taxon>Ecdysozoa</taxon>
        <taxon>Arthropoda</taxon>
        <taxon>Chelicerata</taxon>
        <taxon>Arachnida</taxon>
        <taxon>Acari</taxon>
        <taxon>Acariformes</taxon>
        <taxon>Sarcoptiformes</taxon>
        <taxon>Astigmata</taxon>
        <taxon>Glycyphagoidea</taxon>
        <taxon>Echimyopodidae</taxon>
        <taxon>Blomia</taxon>
    </lineage>
</organism>
<name>A0A9Q0RQK5_BLOTA</name>
<keyword evidence="4" id="KW-0460">Magnesium</keyword>
<evidence type="ECO:0000256" key="1">
    <source>
        <dbReference type="ARBA" id="ARBA00009589"/>
    </source>
</evidence>
<comment type="similarity">
    <text evidence="1">Belongs to the 5'(3')-deoxyribonucleotidase family.</text>
</comment>
<dbReference type="AlphaFoldDB" id="A0A9Q0RQK5"/>
<evidence type="ECO:0000313" key="7">
    <source>
        <dbReference type="Proteomes" id="UP001142055"/>
    </source>
</evidence>
<dbReference type="Proteomes" id="UP001142055">
    <property type="component" value="Chromosome 1"/>
</dbReference>
<keyword evidence="2" id="KW-0479">Metal-binding</keyword>
<dbReference type="CDD" id="cd06463">
    <property type="entry name" value="p23_like"/>
    <property type="match status" value="1"/>
</dbReference>
<gene>
    <name evidence="6" type="ORF">RDWZM_001275</name>
</gene>